<dbReference type="Gene3D" id="3.40.50.1820">
    <property type="entry name" value="alpha/beta hydrolase"/>
    <property type="match status" value="2"/>
</dbReference>
<keyword evidence="2" id="KW-0378">Hydrolase</keyword>
<protein>
    <submittedName>
        <fullName evidence="2">Alpha/beta fold hydrolase</fullName>
    </submittedName>
</protein>
<proteinExistence type="predicted"/>
<dbReference type="GO" id="GO:0004806">
    <property type="term" value="F:triacylglycerol lipase activity"/>
    <property type="evidence" value="ECO:0007669"/>
    <property type="project" value="InterPro"/>
</dbReference>
<dbReference type="InterPro" id="IPR029058">
    <property type="entry name" value="AB_hydrolase_fold"/>
</dbReference>
<feature type="chain" id="PRO_5036697086" evidence="1">
    <location>
        <begin position="28"/>
        <end position="423"/>
    </location>
</feature>
<accession>A0A928V3N2</accession>
<gene>
    <name evidence="2" type="ORF">C4F51_05365</name>
</gene>
<dbReference type="EMBL" id="PRDL01000001">
    <property type="protein sequence ID" value="MBE8716615.1"/>
    <property type="molecule type" value="Genomic_DNA"/>
</dbReference>
<dbReference type="PIRSF" id="PIRSF029171">
    <property type="entry name" value="Esterase_LipA"/>
    <property type="match status" value="1"/>
</dbReference>
<dbReference type="Pfam" id="PF03583">
    <property type="entry name" value="LIP"/>
    <property type="match status" value="1"/>
</dbReference>
<comment type="caution">
    <text evidence="2">The sequence shown here is derived from an EMBL/GenBank/DDBJ whole genome shotgun (WGS) entry which is preliminary data.</text>
</comment>
<feature type="signal peptide" evidence="1">
    <location>
        <begin position="1"/>
        <end position="27"/>
    </location>
</feature>
<organism evidence="2 3">
    <name type="scientific">Cellvibrio polysaccharolyticus</name>
    <dbReference type="NCBI Taxonomy" id="2082724"/>
    <lineage>
        <taxon>Bacteria</taxon>
        <taxon>Pseudomonadati</taxon>
        <taxon>Pseudomonadota</taxon>
        <taxon>Gammaproteobacteria</taxon>
        <taxon>Cellvibrionales</taxon>
        <taxon>Cellvibrionaceae</taxon>
        <taxon>Cellvibrio</taxon>
    </lineage>
</organism>
<dbReference type="GO" id="GO:0016042">
    <property type="term" value="P:lipid catabolic process"/>
    <property type="evidence" value="ECO:0007669"/>
    <property type="project" value="InterPro"/>
</dbReference>
<dbReference type="PANTHER" id="PTHR34853:SF1">
    <property type="entry name" value="LIPASE 5"/>
    <property type="match status" value="1"/>
</dbReference>
<dbReference type="AlphaFoldDB" id="A0A928V3N2"/>
<reference evidence="2" key="1">
    <citation type="submission" date="2018-07" db="EMBL/GenBank/DDBJ databases">
        <title>Genome assembly of strain Ka43.</title>
        <authorList>
            <person name="Kukolya J."/>
            <person name="Nagy I."/>
            <person name="Horvath B."/>
            <person name="Toth A."/>
        </authorList>
    </citation>
    <scope>NUCLEOTIDE SEQUENCE</scope>
    <source>
        <strain evidence="2">KB43</strain>
    </source>
</reference>
<dbReference type="Proteomes" id="UP000652567">
    <property type="component" value="Unassembled WGS sequence"/>
</dbReference>
<evidence type="ECO:0000313" key="3">
    <source>
        <dbReference type="Proteomes" id="UP000652567"/>
    </source>
</evidence>
<keyword evidence="3" id="KW-1185">Reference proteome</keyword>
<evidence type="ECO:0000313" key="2">
    <source>
        <dbReference type="EMBL" id="MBE8716615.1"/>
    </source>
</evidence>
<dbReference type="InterPro" id="IPR005152">
    <property type="entry name" value="Lipase_secreted"/>
</dbReference>
<dbReference type="RefSeq" id="WP_193907807.1">
    <property type="nucleotide sequence ID" value="NZ_PRDL01000001.1"/>
</dbReference>
<sequence>MFHRTLKNRLKTALLLVAALSASSAFAQSPKPDDSQGDGRVSAFYTWEKSIPKQAGKLLRSEKLPASIGLANAGKQERILYSSTDAFSGTRPIVVSGAVFIPEGKAPAGGWPIVAWAHGTVGLADICAPSWAGRSWRDVLYLNRWLSEGFAVVATDYQGLGVPGPHPLINIPAISWGVLDSVRAAVSHYPELANNVVIVGQSQGGAAAFGAAAYAPTYAPDVGLKGAVGTGVIYRRHSDQPPLPSVSLPADPNLVDSAIAYSIYGFLIAQQHEPSLQPSDLFTEKGAALVEQARSTCLTGLMNDVVTAGLTRANTFLEKPSERYQAFQAGADERANRYSIYPTLKLEVPIFIGTGASDVTPAAVNQLALMRDACAAGSVVEGHLYAGLGHSATVNASLIDSIPFAKKVIAGETIQPVCEPVLQ</sequence>
<keyword evidence="1" id="KW-0732">Signal</keyword>
<dbReference type="SUPFAM" id="SSF53474">
    <property type="entry name" value="alpha/beta-Hydrolases"/>
    <property type="match status" value="1"/>
</dbReference>
<evidence type="ECO:0000256" key="1">
    <source>
        <dbReference type="SAM" id="SignalP"/>
    </source>
</evidence>
<name>A0A928V3N2_9GAMM</name>
<dbReference type="PANTHER" id="PTHR34853">
    <property type="match status" value="1"/>
</dbReference>